<proteinExistence type="predicted"/>
<name>A0A9D1I7L2_9CLOT</name>
<accession>A0A9D1I7L2</accession>
<dbReference type="EMBL" id="DVMM01000109">
    <property type="protein sequence ID" value="HIU29704.1"/>
    <property type="molecule type" value="Genomic_DNA"/>
</dbReference>
<organism evidence="1 2">
    <name type="scientific">Candidatus Egerieisoma faecipullorum</name>
    <dbReference type="NCBI Taxonomy" id="2840963"/>
    <lineage>
        <taxon>Bacteria</taxon>
        <taxon>Bacillati</taxon>
        <taxon>Bacillota</taxon>
        <taxon>Clostridia</taxon>
        <taxon>Eubacteriales</taxon>
        <taxon>Clostridiaceae</taxon>
        <taxon>Clostridiaceae incertae sedis</taxon>
        <taxon>Candidatus Egerieisoma</taxon>
    </lineage>
</organism>
<evidence type="ECO:0000313" key="2">
    <source>
        <dbReference type="Proteomes" id="UP000824089"/>
    </source>
</evidence>
<protein>
    <submittedName>
        <fullName evidence="1">Uncharacterized protein</fullName>
    </submittedName>
</protein>
<comment type="caution">
    <text evidence="1">The sequence shown here is derived from an EMBL/GenBank/DDBJ whole genome shotgun (WGS) entry which is preliminary data.</text>
</comment>
<evidence type="ECO:0000313" key="1">
    <source>
        <dbReference type="EMBL" id="HIU29704.1"/>
    </source>
</evidence>
<dbReference type="Proteomes" id="UP000824089">
    <property type="component" value="Unassembled WGS sequence"/>
</dbReference>
<reference evidence="1" key="1">
    <citation type="submission" date="2020-10" db="EMBL/GenBank/DDBJ databases">
        <authorList>
            <person name="Gilroy R."/>
        </authorList>
    </citation>
    <scope>NUCLEOTIDE SEQUENCE</scope>
    <source>
        <strain evidence="1">CHK195-4489</strain>
    </source>
</reference>
<reference evidence="1" key="2">
    <citation type="journal article" date="2021" name="PeerJ">
        <title>Extensive microbial diversity within the chicken gut microbiome revealed by metagenomics and culture.</title>
        <authorList>
            <person name="Gilroy R."/>
            <person name="Ravi A."/>
            <person name="Getino M."/>
            <person name="Pursley I."/>
            <person name="Horton D.L."/>
            <person name="Alikhan N.F."/>
            <person name="Baker D."/>
            <person name="Gharbi K."/>
            <person name="Hall N."/>
            <person name="Watson M."/>
            <person name="Adriaenssens E.M."/>
            <person name="Foster-Nyarko E."/>
            <person name="Jarju S."/>
            <person name="Secka A."/>
            <person name="Antonio M."/>
            <person name="Oren A."/>
            <person name="Chaudhuri R.R."/>
            <person name="La Ragione R."/>
            <person name="Hildebrand F."/>
            <person name="Pallen M.J."/>
        </authorList>
    </citation>
    <scope>NUCLEOTIDE SEQUENCE</scope>
    <source>
        <strain evidence="1">CHK195-4489</strain>
    </source>
</reference>
<gene>
    <name evidence="1" type="ORF">IAD50_05345</name>
</gene>
<dbReference type="AlphaFoldDB" id="A0A9D1I7L2"/>
<sequence length="285" mass="31388">MKHSVMALGERHLEGEYKNVRAAGDLEIKNGKIKSLLCAGDIDIHDAKIEKIRAAGDVNAFNLTFGHCKAAGDIAFRGICRGDTIAAIGSFQAELLECRILRYGTDPRHIRKSDSSSWDWSGTFHAETFENLLPAKLSFDYHFKNILSLAEITSEQEIQCTVLYALNGISAPSINAEEIFLLASGNVRVGEITGTHITIDNRFRPEKSFSSLPKTQKYRKITECSKELAHAEAIIGDTIRIKNTSAQSVSGIDIEIGELCTIEEVTYKNTIKISDKAVTGKVVKL</sequence>